<keyword evidence="2 6" id="KW-0378">Hydrolase</keyword>
<dbReference type="GO" id="GO:0005975">
    <property type="term" value="P:carbohydrate metabolic process"/>
    <property type="evidence" value="ECO:0007669"/>
    <property type="project" value="InterPro"/>
</dbReference>
<name>A0A9D1SJ64_9FIRM</name>
<evidence type="ECO:0000256" key="3">
    <source>
        <dbReference type="SAM" id="Phobius"/>
    </source>
</evidence>
<evidence type="ECO:0000259" key="5">
    <source>
        <dbReference type="SMART" id="SM01217"/>
    </source>
</evidence>
<keyword evidence="4" id="KW-0732">Signal</keyword>
<dbReference type="Gene3D" id="2.60.40.10">
    <property type="entry name" value="Immunoglobulins"/>
    <property type="match status" value="1"/>
</dbReference>
<dbReference type="PANTHER" id="PTHR42715:SF10">
    <property type="entry name" value="BETA-GLUCOSIDASE"/>
    <property type="match status" value="1"/>
</dbReference>
<dbReference type="Pfam" id="PF01915">
    <property type="entry name" value="Glyco_hydro_3_C"/>
    <property type="match status" value="1"/>
</dbReference>
<evidence type="ECO:0000256" key="4">
    <source>
        <dbReference type="SAM" id="SignalP"/>
    </source>
</evidence>
<evidence type="ECO:0000256" key="1">
    <source>
        <dbReference type="ARBA" id="ARBA00005336"/>
    </source>
</evidence>
<evidence type="ECO:0000256" key="2">
    <source>
        <dbReference type="ARBA" id="ARBA00022801"/>
    </source>
</evidence>
<dbReference type="SUPFAM" id="SSF52279">
    <property type="entry name" value="Beta-D-glucan exohydrolase, C-terminal domain"/>
    <property type="match status" value="1"/>
</dbReference>
<reference evidence="6" key="2">
    <citation type="journal article" date="2021" name="PeerJ">
        <title>Extensive microbial diversity within the chicken gut microbiome revealed by metagenomics and culture.</title>
        <authorList>
            <person name="Gilroy R."/>
            <person name="Ravi A."/>
            <person name="Getino M."/>
            <person name="Pursley I."/>
            <person name="Horton D.L."/>
            <person name="Alikhan N.F."/>
            <person name="Baker D."/>
            <person name="Gharbi K."/>
            <person name="Hall N."/>
            <person name="Watson M."/>
            <person name="Adriaenssens E.M."/>
            <person name="Foster-Nyarko E."/>
            <person name="Jarju S."/>
            <person name="Secka A."/>
            <person name="Antonio M."/>
            <person name="Oren A."/>
            <person name="Chaudhuri R.R."/>
            <person name="La Ragione R."/>
            <person name="Hildebrand F."/>
            <person name="Pallen M.J."/>
        </authorList>
    </citation>
    <scope>NUCLEOTIDE SEQUENCE</scope>
    <source>
        <strain evidence="6">CHK195-12923</strain>
    </source>
</reference>
<sequence>MNAKLLNKLSKGLFIGFSTLLAVLSSLYGVAAENSGTISDALGAKTFIIKKGDSTGVDTEYFKFDYSDPDTYRKAAEEFCRRLESEGAVLLKNDGALPLKSGAKVSMFAQGAVKPNYSATGSSSSGAQAYDSFKTALESVQLSVNPTLWDWYMNNGKRRTDKTDGLVKTYTVNEAEWSAVKSAAGNTLSAYGDAAIVVFSRDSGEGYDVSVEGSDGADGTYLSLTKQERDLLKGLAVEKAAGNINSIVVLLNSAVPIELDFLKESGITVDACMWIGNLGMTGAYGVADVLSGKVNPSGRLSDTYCADNLSSPAMASWQYNENGLFSQLYQNYSQYSLGESQRYYAVYNEGIYVGYRYYETRYEDYVTGRDKTGAFDYSSVVAYPFGSGLSYTTFSYSDYNVTENEAGDGYNVTLTVNNTGKVEGREVVQIYLQKPYDPALGIEQSAVELVGFAKTGPIAAGGETSVTIEVDKEAFRSYDADENKTYVLAPGSYYLTAAHDAHDAVNNILAAKGHTVESTEGRMTADGDVNLVKEALNQGSLDAQTYSKSSETDKPITNLLDFADINKYENRGNNSVTYASRADWEGTWPKSNIALTVANQAMADDLASHKPLPEDGPQAPVYNQQNGLNLIMLRGRDYNDDAWDKLLNQMTYEDQSMLLSNAAFGTKAVNSVNAPGTSANDGPTGVKNSITGTAFPSEGIWASSFDVELIEEVGSFLAEDCHLNGMDALYAPGINIHRTPFGGRAHEYFSEDPYLTGVSAVAEVTGLQKKGVVAVLKHLAFNDAESARNGIGVWLNEQAAREIYLRPFEIAMRPSSYGENAAMGAAGTMSSFNRVGTIWTGASSALQQQIGRDEWNYMGYYITDMASANGAQYMTYDDGIYNGTDLFLGSGSKTALRDWRNNDAYKNRVREATHRVLYVIVNNSSVMNGVEATDEIIVIMPWWQVTLITLIAVSAFVTCASAGLYIALNVKDMRKNKS</sequence>
<dbReference type="InterPro" id="IPR002772">
    <property type="entry name" value="Glyco_hydro_3_C"/>
</dbReference>
<dbReference type="SUPFAM" id="SSF51445">
    <property type="entry name" value="(Trans)glycosidases"/>
    <property type="match status" value="1"/>
</dbReference>
<proteinExistence type="inferred from homology"/>
<dbReference type="EMBL" id="DVNE01000043">
    <property type="protein sequence ID" value="HIU61895.1"/>
    <property type="molecule type" value="Genomic_DNA"/>
</dbReference>
<dbReference type="InterPro" id="IPR050288">
    <property type="entry name" value="Cellulose_deg_GH3"/>
</dbReference>
<evidence type="ECO:0000313" key="7">
    <source>
        <dbReference type="Proteomes" id="UP000824110"/>
    </source>
</evidence>
<protein>
    <submittedName>
        <fullName evidence="6">Glycoside hydrolase family 3 protein</fullName>
    </submittedName>
</protein>
<evidence type="ECO:0000313" key="6">
    <source>
        <dbReference type="EMBL" id="HIU61895.1"/>
    </source>
</evidence>
<gene>
    <name evidence="6" type="ORF">IAB69_04535</name>
</gene>
<keyword evidence="3" id="KW-1133">Transmembrane helix</keyword>
<dbReference type="Gene3D" id="3.20.20.300">
    <property type="entry name" value="Glycoside hydrolase, family 3, N-terminal domain"/>
    <property type="match status" value="1"/>
</dbReference>
<dbReference type="Gene3D" id="3.40.50.1700">
    <property type="entry name" value="Glycoside hydrolase family 3 C-terminal domain"/>
    <property type="match status" value="1"/>
</dbReference>
<dbReference type="InterPro" id="IPR036881">
    <property type="entry name" value="Glyco_hydro_3_C_sf"/>
</dbReference>
<dbReference type="Pfam" id="PF00933">
    <property type="entry name" value="Glyco_hydro_3"/>
    <property type="match status" value="1"/>
</dbReference>
<comment type="caution">
    <text evidence="6">The sequence shown here is derived from an EMBL/GenBank/DDBJ whole genome shotgun (WGS) entry which is preliminary data.</text>
</comment>
<dbReference type="InterPro" id="IPR013783">
    <property type="entry name" value="Ig-like_fold"/>
</dbReference>
<dbReference type="PRINTS" id="PR00133">
    <property type="entry name" value="GLHYDRLASE3"/>
</dbReference>
<dbReference type="AlphaFoldDB" id="A0A9D1SJ64"/>
<feature type="domain" description="Fibronectin type III-like" evidence="5">
    <location>
        <begin position="426"/>
        <end position="501"/>
    </location>
</feature>
<organism evidence="6 7">
    <name type="scientific">Candidatus Coproplasma excrementigallinarum</name>
    <dbReference type="NCBI Taxonomy" id="2840747"/>
    <lineage>
        <taxon>Bacteria</taxon>
        <taxon>Bacillati</taxon>
        <taxon>Bacillota</taxon>
        <taxon>Clostridia</taxon>
        <taxon>Eubacteriales</taxon>
        <taxon>Candidatus Coproplasma</taxon>
    </lineage>
</organism>
<dbReference type="InterPro" id="IPR026891">
    <property type="entry name" value="Fn3-like"/>
</dbReference>
<dbReference type="InterPro" id="IPR036962">
    <property type="entry name" value="Glyco_hydro_3_N_sf"/>
</dbReference>
<dbReference type="SMART" id="SM01217">
    <property type="entry name" value="Fn3_like"/>
    <property type="match status" value="1"/>
</dbReference>
<keyword evidence="3" id="KW-0812">Transmembrane</keyword>
<accession>A0A9D1SJ64</accession>
<dbReference type="Proteomes" id="UP000824110">
    <property type="component" value="Unassembled WGS sequence"/>
</dbReference>
<dbReference type="PANTHER" id="PTHR42715">
    <property type="entry name" value="BETA-GLUCOSIDASE"/>
    <property type="match status" value="1"/>
</dbReference>
<feature type="chain" id="PRO_5039589601" evidence="4">
    <location>
        <begin position="32"/>
        <end position="978"/>
    </location>
</feature>
<comment type="similarity">
    <text evidence="1">Belongs to the glycosyl hydrolase 3 family.</text>
</comment>
<dbReference type="Pfam" id="PF14310">
    <property type="entry name" value="Fn3-like"/>
    <property type="match status" value="1"/>
</dbReference>
<keyword evidence="3" id="KW-0472">Membrane</keyword>
<feature type="transmembrane region" description="Helical" evidence="3">
    <location>
        <begin position="942"/>
        <end position="968"/>
    </location>
</feature>
<dbReference type="GO" id="GO:0004553">
    <property type="term" value="F:hydrolase activity, hydrolyzing O-glycosyl compounds"/>
    <property type="evidence" value="ECO:0007669"/>
    <property type="project" value="InterPro"/>
</dbReference>
<reference evidence="6" key="1">
    <citation type="submission" date="2020-10" db="EMBL/GenBank/DDBJ databases">
        <authorList>
            <person name="Gilroy R."/>
        </authorList>
    </citation>
    <scope>NUCLEOTIDE SEQUENCE</scope>
    <source>
        <strain evidence="6">CHK195-12923</strain>
    </source>
</reference>
<dbReference type="InterPro" id="IPR017853">
    <property type="entry name" value="GH"/>
</dbReference>
<dbReference type="InterPro" id="IPR001764">
    <property type="entry name" value="Glyco_hydro_3_N"/>
</dbReference>
<feature type="signal peptide" evidence="4">
    <location>
        <begin position="1"/>
        <end position="31"/>
    </location>
</feature>